<sequence>MKENNMDIQTSKIELVKLILNIENSDFIQKVSDFIKNEKSDFWNDLSVAEQNEIRKGIEDLDNGKRIEYSDFLKKIS</sequence>
<evidence type="ECO:0000313" key="1">
    <source>
        <dbReference type="EMBL" id="MDR6968604.1"/>
    </source>
</evidence>
<comment type="caution">
    <text evidence="1">The sequence shown here is derived from an EMBL/GenBank/DDBJ whole genome shotgun (WGS) entry which is preliminary data.</text>
</comment>
<gene>
    <name evidence="1" type="ORF">J2X31_002627</name>
</gene>
<dbReference type="EMBL" id="JAVDVI010000011">
    <property type="protein sequence ID" value="MDR6968604.1"/>
    <property type="molecule type" value="Genomic_DNA"/>
</dbReference>
<dbReference type="RefSeq" id="WP_310027212.1">
    <property type="nucleotide sequence ID" value="NZ_JAVDVI010000011.1"/>
</dbReference>
<evidence type="ECO:0000313" key="2">
    <source>
        <dbReference type="Proteomes" id="UP001255185"/>
    </source>
</evidence>
<evidence type="ECO:0008006" key="3">
    <source>
        <dbReference type="Google" id="ProtNLM"/>
    </source>
</evidence>
<reference evidence="1 2" key="1">
    <citation type="submission" date="2023-07" db="EMBL/GenBank/DDBJ databases">
        <title>Sorghum-associated microbial communities from plants grown in Nebraska, USA.</title>
        <authorList>
            <person name="Schachtman D."/>
        </authorList>
    </citation>
    <scope>NUCLEOTIDE SEQUENCE [LARGE SCALE GENOMIC DNA]</scope>
    <source>
        <strain evidence="1 2">3773</strain>
    </source>
</reference>
<name>A0ABU1TRU4_9FLAO</name>
<organism evidence="1 2">
    <name type="scientific">Flavobacterium arsenatis</name>
    <dbReference type="NCBI Taxonomy" id="1484332"/>
    <lineage>
        <taxon>Bacteria</taxon>
        <taxon>Pseudomonadati</taxon>
        <taxon>Bacteroidota</taxon>
        <taxon>Flavobacteriia</taxon>
        <taxon>Flavobacteriales</taxon>
        <taxon>Flavobacteriaceae</taxon>
        <taxon>Flavobacterium</taxon>
    </lineage>
</organism>
<proteinExistence type="predicted"/>
<protein>
    <recommendedName>
        <fullName evidence="3">Mannonate dehydratase</fullName>
    </recommendedName>
</protein>
<dbReference type="Proteomes" id="UP001255185">
    <property type="component" value="Unassembled WGS sequence"/>
</dbReference>
<keyword evidence="2" id="KW-1185">Reference proteome</keyword>
<accession>A0ABU1TRU4</accession>